<feature type="transmembrane region" description="Helical" evidence="2">
    <location>
        <begin position="7"/>
        <end position="26"/>
    </location>
</feature>
<accession>A0A1F6ECF1</accession>
<dbReference type="EMBL" id="MFLV01000026">
    <property type="protein sequence ID" value="OGG71348.1"/>
    <property type="molecule type" value="Genomic_DNA"/>
</dbReference>
<name>A0A1F6ECF1_9BACT</name>
<dbReference type="Proteomes" id="UP000179115">
    <property type="component" value="Unassembled WGS sequence"/>
</dbReference>
<gene>
    <name evidence="3" type="ORF">A3A35_00055</name>
</gene>
<keyword evidence="2" id="KW-0472">Membrane</keyword>
<feature type="compositionally biased region" description="Polar residues" evidence="1">
    <location>
        <begin position="36"/>
        <end position="57"/>
    </location>
</feature>
<feature type="region of interest" description="Disordered" evidence="1">
    <location>
        <begin position="36"/>
        <end position="59"/>
    </location>
</feature>
<proteinExistence type="predicted"/>
<evidence type="ECO:0000256" key="2">
    <source>
        <dbReference type="SAM" id="Phobius"/>
    </source>
</evidence>
<sequence>MTERIQYIAGGLLLVLLIAGGGFYVYRDFVPFPETAQSQNSPATTTPKDRATVSTPSPADATAVELQSPIPDLDRPIVFPAGFPEEAKALMREKMTTLIAILKGNPAEFGAWIDLGIRRKQVEDFEGARQAWEYAGALQPGNNISFLNLGILYHYYLKDFPMAEQNLRLSLVKDPRYPQVYQELHDLYRYSYKQETGGAIEILKEGIKATGNINFVIALAKYYRDVKNDTVNARIYFTEAKEQATETGNSELAAALEEELAALPK</sequence>
<comment type="caution">
    <text evidence="3">The sequence shown here is derived from an EMBL/GenBank/DDBJ whole genome shotgun (WGS) entry which is preliminary data.</text>
</comment>
<organism evidence="3 4">
    <name type="scientific">Candidatus Kaiserbacteria bacterium RIFCSPLOWO2_01_FULL_51_21</name>
    <dbReference type="NCBI Taxonomy" id="1798508"/>
    <lineage>
        <taxon>Bacteria</taxon>
        <taxon>Candidatus Kaiseribacteriota</taxon>
    </lineage>
</organism>
<dbReference type="Gene3D" id="1.25.40.10">
    <property type="entry name" value="Tetratricopeptide repeat domain"/>
    <property type="match status" value="1"/>
</dbReference>
<dbReference type="SUPFAM" id="SSF48452">
    <property type="entry name" value="TPR-like"/>
    <property type="match status" value="1"/>
</dbReference>
<evidence type="ECO:0000256" key="1">
    <source>
        <dbReference type="SAM" id="MobiDB-lite"/>
    </source>
</evidence>
<protein>
    <submittedName>
        <fullName evidence="3">Uncharacterized protein</fullName>
    </submittedName>
</protein>
<dbReference type="AlphaFoldDB" id="A0A1F6ECF1"/>
<evidence type="ECO:0000313" key="3">
    <source>
        <dbReference type="EMBL" id="OGG71348.1"/>
    </source>
</evidence>
<dbReference type="InterPro" id="IPR011990">
    <property type="entry name" value="TPR-like_helical_dom_sf"/>
</dbReference>
<reference evidence="3 4" key="1">
    <citation type="journal article" date="2016" name="Nat. Commun.">
        <title>Thousands of microbial genomes shed light on interconnected biogeochemical processes in an aquifer system.</title>
        <authorList>
            <person name="Anantharaman K."/>
            <person name="Brown C.T."/>
            <person name="Hug L.A."/>
            <person name="Sharon I."/>
            <person name="Castelle C.J."/>
            <person name="Probst A.J."/>
            <person name="Thomas B.C."/>
            <person name="Singh A."/>
            <person name="Wilkins M.J."/>
            <person name="Karaoz U."/>
            <person name="Brodie E.L."/>
            <person name="Williams K.H."/>
            <person name="Hubbard S.S."/>
            <person name="Banfield J.F."/>
        </authorList>
    </citation>
    <scope>NUCLEOTIDE SEQUENCE [LARGE SCALE GENOMIC DNA]</scope>
</reference>
<keyword evidence="2" id="KW-1133">Transmembrane helix</keyword>
<keyword evidence="2" id="KW-0812">Transmembrane</keyword>
<evidence type="ECO:0000313" key="4">
    <source>
        <dbReference type="Proteomes" id="UP000179115"/>
    </source>
</evidence>